<comment type="subcellular location">
    <subcellularLocation>
        <location evidence="4 6">Cytoplasm</location>
    </subcellularLocation>
</comment>
<dbReference type="EMBL" id="JACETL010000020">
    <property type="protein sequence ID" value="MBA4692576.1"/>
    <property type="molecule type" value="Genomic_DNA"/>
</dbReference>
<dbReference type="SUPFAM" id="SSF55200">
    <property type="entry name" value="Translation initiation factor IF3, C-terminal domain"/>
    <property type="match status" value="1"/>
</dbReference>
<dbReference type="Gene3D" id="3.30.110.10">
    <property type="entry name" value="Translation initiation factor 3 (IF-3), C-terminal domain"/>
    <property type="match status" value="1"/>
</dbReference>
<dbReference type="Proteomes" id="UP000551848">
    <property type="component" value="Unassembled WGS sequence"/>
</dbReference>
<dbReference type="Gene3D" id="3.10.20.80">
    <property type="entry name" value="Translation initiation factor 3 (IF-3), N-terminal domain"/>
    <property type="match status" value="1"/>
</dbReference>
<dbReference type="InterPro" id="IPR036787">
    <property type="entry name" value="T_IF-3_N_sf"/>
</dbReference>
<comment type="subunit">
    <text evidence="4 6">Monomer.</text>
</comment>
<sequence>MKKKSTTPINNKIYAKEVMLIGSDGEKIGLIAIDEALNVAQKKSLDLVQVSSSDAQPVVCKLLDFGKFQFEKKKSTGGTKKPKKQSLKEIKFRPTTDIGDYNIKLKKIKSFINDGDKTKISVRFRGREILNSNLGLDLLNRLREDLQDIAQVDQEPSLEGRQLLMVLSQIRKK</sequence>
<dbReference type="GO" id="GO:0016020">
    <property type="term" value="C:membrane"/>
    <property type="evidence" value="ECO:0007669"/>
    <property type="project" value="TreeGrafter"/>
</dbReference>
<dbReference type="PROSITE" id="PS00938">
    <property type="entry name" value="IF3"/>
    <property type="match status" value="1"/>
</dbReference>
<dbReference type="SUPFAM" id="SSF54364">
    <property type="entry name" value="Translation initiation factor IF3, N-terminal domain"/>
    <property type="match status" value="1"/>
</dbReference>
<dbReference type="Pfam" id="PF05198">
    <property type="entry name" value="IF3_N"/>
    <property type="match status" value="1"/>
</dbReference>
<proteinExistence type="inferred from homology"/>
<reference evidence="9 10" key="1">
    <citation type="submission" date="2020-06" db="EMBL/GenBank/DDBJ databases">
        <title>Dysbiosis in marine aquaculture revealed through microbiome analysis: reverse ecology for environmental sustainability.</title>
        <authorList>
            <person name="Haro-Moreno J.M."/>
            <person name="Coutinho F.H."/>
            <person name="Zaragoza-Solas A."/>
            <person name="Picazo A."/>
            <person name="Almagro-Moreno S."/>
            <person name="Lopez-Perez M."/>
        </authorList>
    </citation>
    <scope>NUCLEOTIDE SEQUENCE [LARGE SCALE GENOMIC DNA]</scope>
    <source>
        <strain evidence="9">MCMED-G41</strain>
    </source>
</reference>
<feature type="domain" description="Translation initiation factor 3 C-terminal" evidence="7">
    <location>
        <begin position="86"/>
        <end position="168"/>
    </location>
</feature>
<evidence type="ECO:0000256" key="3">
    <source>
        <dbReference type="ARBA" id="ARBA00022917"/>
    </source>
</evidence>
<name>A0A838XXH8_9GAMM</name>
<protein>
    <recommendedName>
        <fullName evidence="4 5">Translation initiation factor IF-3</fullName>
    </recommendedName>
</protein>
<keyword evidence="2 4" id="KW-0396">Initiation factor</keyword>
<evidence type="ECO:0000256" key="4">
    <source>
        <dbReference type="HAMAP-Rule" id="MF_00080"/>
    </source>
</evidence>
<dbReference type="InterPro" id="IPR001288">
    <property type="entry name" value="Translation_initiation_fac_3"/>
</dbReference>
<dbReference type="GO" id="GO:0003743">
    <property type="term" value="F:translation initiation factor activity"/>
    <property type="evidence" value="ECO:0007669"/>
    <property type="project" value="UniProtKB-UniRule"/>
</dbReference>
<dbReference type="PANTHER" id="PTHR10938:SF0">
    <property type="entry name" value="TRANSLATION INITIATION FACTOR IF-3, MITOCHONDRIAL"/>
    <property type="match status" value="1"/>
</dbReference>
<organism evidence="9 10">
    <name type="scientific">SAR86 cluster bacterium</name>
    <dbReference type="NCBI Taxonomy" id="2030880"/>
    <lineage>
        <taxon>Bacteria</taxon>
        <taxon>Pseudomonadati</taxon>
        <taxon>Pseudomonadota</taxon>
        <taxon>Gammaproteobacteria</taxon>
        <taxon>SAR86 cluster</taxon>
    </lineage>
</organism>
<dbReference type="GO" id="GO:0032790">
    <property type="term" value="P:ribosome disassembly"/>
    <property type="evidence" value="ECO:0007669"/>
    <property type="project" value="TreeGrafter"/>
</dbReference>
<dbReference type="GO" id="GO:0043022">
    <property type="term" value="F:ribosome binding"/>
    <property type="evidence" value="ECO:0007669"/>
    <property type="project" value="TreeGrafter"/>
</dbReference>
<evidence type="ECO:0000256" key="2">
    <source>
        <dbReference type="ARBA" id="ARBA00022540"/>
    </source>
</evidence>
<evidence type="ECO:0000313" key="10">
    <source>
        <dbReference type="Proteomes" id="UP000551848"/>
    </source>
</evidence>
<keyword evidence="4" id="KW-0963">Cytoplasm</keyword>
<evidence type="ECO:0000256" key="5">
    <source>
        <dbReference type="NCBIfam" id="TIGR00168"/>
    </source>
</evidence>
<comment type="function">
    <text evidence="4 6">IF-3 binds to the 30S ribosomal subunit and shifts the equilibrium between 70S ribosomes and their 50S and 30S subunits in favor of the free subunits, thus enhancing the availability of 30S subunits on which protein synthesis initiation begins.</text>
</comment>
<dbReference type="InterPro" id="IPR019814">
    <property type="entry name" value="Translation_initiation_fac_3_N"/>
</dbReference>
<evidence type="ECO:0000259" key="7">
    <source>
        <dbReference type="Pfam" id="PF00707"/>
    </source>
</evidence>
<evidence type="ECO:0000313" key="9">
    <source>
        <dbReference type="EMBL" id="MBA4692576.1"/>
    </source>
</evidence>
<dbReference type="InterPro" id="IPR019815">
    <property type="entry name" value="Translation_initiation_fac_3_C"/>
</dbReference>
<gene>
    <name evidence="4 9" type="primary">infC</name>
    <name evidence="9" type="ORF">H2072_02380</name>
</gene>
<dbReference type="GO" id="GO:0005829">
    <property type="term" value="C:cytosol"/>
    <property type="evidence" value="ECO:0007669"/>
    <property type="project" value="TreeGrafter"/>
</dbReference>
<dbReference type="InterPro" id="IPR019813">
    <property type="entry name" value="Translation_initiation_fac3_CS"/>
</dbReference>
<dbReference type="FunFam" id="3.30.110.10:FF:000001">
    <property type="entry name" value="Translation initiation factor IF-3"/>
    <property type="match status" value="1"/>
</dbReference>
<dbReference type="PANTHER" id="PTHR10938">
    <property type="entry name" value="TRANSLATION INITIATION FACTOR IF-3"/>
    <property type="match status" value="1"/>
</dbReference>
<comment type="similarity">
    <text evidence="1 4 6">Belongs to the IF-3 family.</text>
</comment>
<accession>A0A838XXH8</accession>
<dbReference type="NCBIfam" id="TIGR00168">
    <property type="entry name" value="infC"/>
    <property type="match status" value="1"/>
</dbReference>
<evidence type="ECO:0000256" key="6">
    <source>
        <dbReference type="RuleBase" id="RU000646"/>
    </source>
</evidence>
<feature type="domain" description="Translation initiation factor 3 N-terminal" evidence="8">
    <location>
        <begin position="9"/>
        <end position="75"/>
    </location>
</feature>
<evidence type="ECO:0000256" key="1">
    <source>
        <dbReference type="ARBA" id="ARBA00005439"/>
    </source>
</evidence>
<dbReference type="AlphaFoldDB" id="A0A838XXH8"/>
<keyword evidence="3 4" id="KW-0648">Protein biosynthesis</keyword>
<evidence type="ECO:0000259" key="8">
    <source>
        <dbReference type="Pfam" id="PF05198"/>
    </source>
</evidence>
<dbReference type="HAMAP" id="MF_00080">
    <property type="entry name" value="IF_3"/>
    <property type="match status" value="1"/>
</dbReference>
<dbReference type="Pfam" id="PF00707">
    <property type="entry name" value="IF3_C"/>
    <property type="match status" value="1"/>
</dbReference>
<comment type="caution">
    <text evidence="9">The sequence shown here is derived from an EMBL/GenBank/DDBJ whole genome shotgun (WGS) entry which is preliminary data.</text>
</comment>
<dbReference type="InterPro" id="IPR036788">
    <property type="entry name" value="T_IF-3_C_sf"/>
</dbReference>